<dbReference type="Gene3D" id="3.40.50.150">
    <property type="entry name" value="Vaccinia Virus protein VP39"/>
    <property type="match status" value="1"/>
</dbReference>
<dbReference type="GO" id="GO:0008757">
    <property type="term" value="F:S-adenosylmethionine-dependent methyltransferase activity"/>
    <property type="evidence" value="ECO:0007669"/>
    <property type="project" value="InterPro"/>
</dbReference>
<dbReference type="InterPro" id="IPR013216">
    <property type="entry name" value="Methyltransf_11"/>
</dbReference>
<feature type="compositionally biased region" description="Polar residues" evidence="1">
    <location>
        <begin position="621"/>
        <end position="634"/>
    </location>
</feature>
<accession>A0A1B2J8I6</accession>
<feature type="region of interest" description="Disordered" evidence="1">
    <location>
        <begin position="1"/>
        <end position="53"/>
    </location>
</feature>
<organism evidence="3 4">
    <name type="scientific">Komagataella pastoris</name>
    <name type="common">Yeast</name>
    <name type="synonym">Pichia pastoris</name>
    <dbReference type="NCBI Taxonomy" id="4922"/>
    <lineage>
        <taxon>Eukaryota</taxon>
        <taxon>Fungi</taxon>
        <taxon>Dikarya</taxon>
        <taxon>Ascomycota</taxon>
        <taxon>Saccharomycotina</taxon>
        <taxon>Pichiomycetes</taxon>
        <taxon>Pichiales</taxon>
        <taxon>Pichiaceae</taxon>
        <taxon>Komagataella</taxon>
    </lineage>
</organism>
<evidence type="ECO:0000256" key="1">
    <source>
        <dbReference type="SAM" id="MobiDB-lite"/>
    </source>
</evidence>
<feature type="compositionally biased region" description="Polar residues" evidence="1">
    <location>
        <begin position="74"/>
        <end position="94"/>
    </location>
</feature>
<name>A0A1B2J8I6_PICPA</name>
<feature type="region of interest" description="Disordered" evidence="1">
    <location>
        <begin position="620"/>
        <end position="642"/>
    </location>
</feature>
<feature type="region of interest" description="Disordered" evidence="1">
    <location>
        <begin position="249"/>
        <end position="279"/>
    </location>
</feature>
<feature type="region of interest" description="Disordered" evidence="1">
    <location>
        <begin position="68"/>
        <end position="94"/>
    </location>
</feature>
<evidence type="ECO:0000313" key="4">
    <source>
        <dbReference type="Proteomes" id="UP000094565"/>
    </source>
</evidence>
<dbReference type="Proteomes" id="UP000094565">
    <property type="component" value="Chromosome 1"/>
</dbReference>
<reference evidence="3 4" key="1">
    <citation type="submission" date="2016-02" db="EMBL/GenBank/DDBJ databases">
        <title>Comparative genomic and transcriptomic foundation for Pichia pastoris.</title>
        <authorList>
            <person name="Love K.R."/>
            <person name="Shah K.A."/>
            <person name="Whittaker C.A."/>
            <person name="Wu J."/>
            <person name="Bartlett M.C."/>
            <person name="Ma D."/>
            <person name="Leeson R.L."/>
            <person name="Priest M."/>
            <person name="Young S.K."/>
            <person name="Love J.C."/>
        </authorList>
    </citation>
    <scope>NUCLEOTIDE SEQUENCE [LARGE SCALE GENOMIC DNA]</scope>
    <source>
        <strain evidence="3 4">ATCC 28485</strain>
    </source>
</reference>
<gene>
    <name evidence="3" type="ORF">ATY40_BA7500851</name>
</gene>
<keyword evidence="4" id="KW-1185">Reference proteome</keyword>
<dbReference type="AlphaFoldDB" id="A0A1B2J8I6"/>
<proteinExistence type="predicted"/>
<protein>
    <submittedName>
        <fullName evidence="3">BA75_00851T0</fullName>
    </submittedName>
</protein>
<evidence type="ECO:0000259" key="2">
    <source>
        <dbReference type="Pfam" id="PF08241"/>
    </source>
</evidence>
<dbReference type="EMBL" id="CP014584">
    <property type="protein sequence ID" value="ANZ74313.1"/>
    <property type="molecule type" value="Genomic_DNA"/>
</dbReference>
<feature type="domain" description="Methyltransferase type 11" evidence="2">
    <location>
        <begin position="480"/>
        <end position="525"/>
    </location>
</feature>
<feature type="region of interest" description="Disordered" evidence="1">
    <location>
        <begin position="211"/>
        <end position="230"/>
    </location>
</feature>
<dbReference type="OrthoDB" id="10303320at2759"/>
<dbReference type="SUPFAM" id="SSF53335">
    <property type="entry name" value="S-adenosyl-L-methionine-dependent methyltransferases"/>
    <property type="match status" value="1"/>
</dbReference>
<dbReference type="InterPro" id="IPR029063">
    <property type="entry name" value="SAM-dependent_MTases_sf"/>
</dbReference>
<feature type="compositionally biased region" description="Polar residues" evidence="1">
    <location>
        <begin position="11"/>
        <end position="38"/>
    </location>
</feature>
<dbReference type="Pfam" id="PF08241">
    <property type="entry name" value="Methyltransf_11"/>
    <property type="match status" value="1"/>
</dbReference>
<sequence length="767" mass="86262">MSPDDYHATRNIATRSVSTSDMGQLTNMHPNHSTVSVASSSKEDDKKDRRSKNVIAKGLRKLGQRATTFHLARSDSSTSNLPSRNNSLPPTDGFTTPTEFSAFPQPLTSIISGASHVPRKSEDTTSSHARVVKGFQQEVFHELTRQYGDYRSYMKSSRHEDIDRFALTRNEQWLNWFYSKLKSTQRKLDLEIEAIRTKLEEKNAPLVQAPIMDSRSHSQKTTSNVESHRMGWGSSHDILHELDELCSSAVHSSHPASHPPPAHTPAPHPPAPPPPIQLQSVQPVWDNQFQLFQLWFISIFKKLIRSNSILSPKVIQLLKHRYPFFHSARQSHSISPHHTLVKASDGVTSVPLGIPEWHNTSFSSSGTGYNSRPQVGFLQSAQFGHTEIVAKQNSSMNLNYDFSLLYDEPDIDLISIKKCDEYVVFWDASGHGYIKSSDGSETSMNKLAASQCKDSMDASFVVGQESSHLLDRFTLLGTPSFQSIPLKDSSLDVLLIHDILLKIKTTDLAKLLKEVKRVLKEDGVLQILAFTGTLDCAKPSSIETTPEQLANNMIWDQITRHADLLGFNLQIDTLINKHLVKAGFQNNVSALISVPKYSPVPQISSSYDRGSVVEDIISIPTPKSSSRKSSAQTERTSTNSRLSSSSSFITCKKDSLATEPSPNESYKNLADGVCGYSNNSFNGLMEMFCTYADFYWLYEFGGLDIQRTKKMFSGKEEKLRQSFEILRDYIDYKLYDVNHFLEESDNPRARRRPRFEGFTHVDMIISQ</sequence>
<feature type="compositionally biased region" description="Pro residues" evidence="1">
    <location>
        <begin position="257"/>
        <end position="276"/>
    </location>
</feature>
<evidence type="ECO:0000313" key="3">
    <source>
        <dbReference type="EMBL" id="ANZ74313.1"/>
    </source>
</evidence>